<sequence>MSLPFEPGCGFDPSYTKVCTANCTQGGDSSEGCNPQYQWDNVGYVNNLCNCGQYDPNGGGCIDPYYEGKFKLRVPPMRMDNTADTKRVTDCCTGGFNDDSSLNKCAPGWCPNTQTCHNAMISHCSSASGWQDGSDPSNYATSSCAKYVTNSKKELASDFLQKTLPAAFGNYRLITGEAIPPPIQSLNSYLSDTCKLFPGACSSFLSGFCQNLSREDMKEGQVYPDVCGCYMPDSQYPFADKVARACDPICNLPNTVPYAAPGSESEERCTDTVCILDNISIDIKNSSGGKIALNQLCGNSRGADARFSQCYFDGVTVNGVNAMLTPGDTISQGCDICFSGGTAENPDEVSCGLRPPTPPVPPTPPTPPSPPNVGGGWIEKIVVFGGIGLVIIIFFALVLWFIFR</sequence>
<evidence type="ECO:0000313" key="5">
    <source>
        <dbReference type="Proteomes" id="UP000319438"/>
    </source>
</evidence>
<reference evidence="4" key="1">
    <citation type="journal article" date="2015" name="Genome Announc.">
        <title>Complete Genome Sequence of a New Member of the Marseilleviridae Recovered from the Brackish Submarine Spring in the Cassis Port-Miou Calanque, France.</title>
        <authorList>
            <person name="Doutre G."/>
            <person name="Arfib B."/>
            <person name="Rochette P."/>
            <person name="Claverie J.M."/>
            <person name="Bonin P."/>
            <person name="Abergel C."/>
        </authorList>
    </citation>
    <scope>NUCLEOTIDE SEQUENCE [LARGE SCALE GENOMIC DNA]</scope>
    <source>
        <strain evidence="4">1</strain>
    </source>
</reference>
<feature type="compositionally biased region" description="Pro residues" evidence="1">
    <location>
        <begin position="355"/>
        <end position="371"/>
    </location>
</feature>
<keyword evidence="2" id="KW-0812">Transmembrane</keyword>
<feature type="transmembrane region" description="Helical" evidence="2">
    <location>
        <begin position="381"/>
        <end position="403"/>
    </location>
</feature>
<evidence type="ECO:0000256" key="2">
    <source>
        <dbReference type="SAM" id="Phobius"/>
    </source>
</evidence>
<dbReference type="InterPro" id="IPR043875">
    <property type="entry name" value="DUF5857"/>
</dbReference>
<dbReference type="Proteomes" id="UP000319438">
    <property type="component" value="Segment"/>
</dbReference>
<organism evidence="4 5">
    <name type="scientific">Port-miou virus</name>
    <dbReference type="NCBI Taxonomy" id="1733873"/>
    <lineage>
        <taxon>Viruses</taxon>
        <taxon>Varidnaviria</taxon>
        <taxon>Bamfordvirae</taxon>
        <taxon>Nucleocytoviricota</taxon>
        <taxon>Megaviricetes</taxon>
        <taxon>Pimascovirales</taxon>
        <taxon>Pimascovirales incertae sedis</taxon>
        <taxon>Marseilleviridae</taxon>
        <taxon>Losannavirus</taxon>
        <taxon>Losannavirus lausannense</taxon>
        <taxon>Lausannevirus</taxon>
    </lineage>
</organism>
<accession>A0A0N9Q126</accession>
<keyword evidence="2" id="KW-1133">Transmembrane helix</keyword>
<evidence type="ECO:0000313" key="4">
    <source>
        <dbReference type="EMBL" id="ALH06951.1"/>
    </source>
</evidence>
<dbReference type="Pfam" id="PF19175">
    <property type="entry name" value="DUF5857"/>
    <property type="match status" value="1"/>
</dbReference>
<dbReference type="EMBL" id="KT428292">
    <property type="protein sequence ID" value="ALH06951.1"/>
    <property type="molecule type" value="Genomic_DNA"/>
</dbReference>
<gene>
    <name evidence="4" type="ORF">PMV_253</name>
</gene>
<evidence type="ECO:0000256" key="1">
    <source>
        <dbReference type="SAM" id="MobiDB-lite"/>
    </source>
</evidence>
<evidence type="ECO:0000259" key="3">
    <source>
        <dbReference type="Pfam" id="PF19175"/>
    </source>
</evidence>
<name>A0A0N9Q126_9VIRU</name>
<protein>
    <submittedName>
        <fullName evidence="4">Putative membrane protein</fullName>
    </submittedName>
</protein>
<feature type="region of interest" description="Disordered" evidence="1">
    <location>
        <begin position="348"/>
        <end position="371"/>
    </location>
</feature>
<feature type="domain" description="DUF5857" evidence="3">
    <location>
        <begin position="66"/>
        <end position="352"/>
    </location>
</feature>
<keyword evidence="2" id="KW-0472">Membrane</keyword>
<proteinExistence type="predicted"/>